<dbReference type="EMBL" id="KZ451916">
    <property type="protein sequence ID" value="PKA62584.1"/>
    <property type="molecule type" value="Genomic_DNA"/>
</dbReference>
<keyword evidence="2" id="KW-1185">Reference proteome</keyword>
<accession>A0A2I0B467</accession>
<dbReference type="Proteomes" id="UP000236161">
    <property type="component" value="Unassembled WGS sequence"/>
</dbReference>
<protein>
    <submittedName>
        <fullName evidence="1">Uncharacterized protein</fullName>
    </submittedName>
</protein>
<evidence type="ECO:0000313" key="1">
    <source>
        <dbReference type="EMBL" id="PKA62584.1"/>
    </source>
</evidence>
<sequence length="79" mass="8878">MENFVVKHAWAGVALGWVTSWEVVKSRNFSKAKTDNTSTMRSQDVTIWYHSRLPTIRCGSRMNQAKVGGPVTPVVEEGR</sequence>
<dbReference type="AlphaFoldDB" id="A0A2I0B467"/>
<evidence type="ECO:0000313" key="2">
    <source>
        <dbReference type="Proteomes" id="UP000236161"/>
    </source>
</evidence>
<reference evidence="1 2" key="1">
    <citation type="journal article" date="2017" name="Nature">
        <title>The Apostasia genome and the evolution of orchids.</title>
        <authorList>
            <person name="Zhang G.Q."/>
            <person name="Liu K.W."/>
            <person name="Li Z."/>
            <person name="Lohaus R."/>
            <person name="Hsiao Y.Y."/>
            <person name="Niu S.C."/>
            <person name="Wang J.Y."/>
            <person name="Lin Y.C."/>
            <person name="Xu Q."/>
            <person name="Chen L.J."/>
            <person name="Yoshida K."/>
            <person name="Fujiwara S."/>
            <person name="Wang Z.W."/>
            <person name="Zhang Y.Q."/>
            <person name="Mitsuda N."/>
            <person name="Wang M."/>
            <person name="Liu G.H."/>
            <person name="Pecoraro L."/>
            <person name="Huang H.X."/>
            <person name="Xiao X.J."/>
            <person name="Lin M."/>
            <person name="Wu X.Y."/>
            <person name="Wu W.L."/>
            <person name="Chen Y.Y."/>
            <person name="Chang S.B."/>
            <person name="Sakamoto S."/>
            <person name="Ohme-Takagi M."/>
            <person name="Yagi M."/>
            <person name="Zeng S.J."/>
            <person name="Shen C.Y."/>
            <person name="Yeh C.M."/>
            <person name="Luo Y.B."/>
            <person name="Tsai W.C."/>
            <person name="Van de Peer Y."/>
            <person name="Liu Z.J."/>
        </authorList>
    </citation>
    <scope>NUCLEOTIDE SEQUENCE [LARGE SCALE GENOMIC DNA]</scope>
    <source>
        <strain evidence="2">cv. Shenzhen</strain>
        <tissue evidence="1">Stem</tissue>
    </source>
</reference>
<name>A0A2I0B467_9ASPA</name>
<proteinExistence type="predicted"/>
<organism evidence="1 2">
    <name type="scientific">Apostasia shenzhenica</name>
    <dbReference type="NCBI Taxonomy" id="1088818"/>
    <lineage>
        <taxon>Eukaryota</taxon>
        <taxon>Viridiplantae</taxon>
        <taxon>Streptophyta</taxon>
        <taxon>Embryophyta</taxon>
        <taxon>Tracheophyta</taxon>
        <taxon>Spermatophyta</taxon>
        <taxon>Magnoliopsida</taxon>
        <taxon>Liliopsida</taxon>
        <taxon>Asparagales</taxon>
        <taxon>Orchidaceae</taxon>
        <taxon>Apostasioideae</taxon>
        <taxon>Apostasia</taxon>
    </lineage>
</organism>
<gene>
    <name evidence="1" type="ORF">AXF42_Ash012170</name>
</gene>